<evidence type="ECO:0000256" key="7">
    <source>
        <dbReference type="ARBA" id="ARBA00023119"/>
    </source>
</evidence>
<keyword evidence="2" id="KW-0964">Secreted</keyword>
<protein>
    <recommendedName>
        <fullName evidence="8">VWFA domain-containing protein</fullName>
    </recommendedName>
</protein>
<accession>A0A8D2ZGR0</accession>
<dbReference type="PROSITE" id="PS50234">
    <property type="entry name" value="VWFA"/>
    <property type="match status" value="7"/>
</dbReference>
<dbReference type="Gene3D" id="3.40.50.410">
    <property type="entry name" value="von Willebrand factor, type A domain"/>
    <property type="match status" value="7"/>
</dbReference>
<reference evidence="9" key="2">
    <citation type="submission" date="2025-08" db="UniProtKB">
        <authorList>
            <consortium name="Ensembl"/>
        </authorList>
    </citation>
    <scope>IDENTIFICATION</scope>
</reference>
<dbReference type="InterPro" id="IPR036465">
    <property type="entry name" value="vWFA_dom_sf"/>
</dbReference>
<evidence type="ECO:0000256" key="5">
    <source>
        <dbReference type="ARBA" id="ARBA00022737"/>
    </source>
</evidence>
<dbReference type="PANTHER" id="PTHR24020:SF13">
    <property type="entry name" value="COLLAGEN ALPHA-3(VI) CHAIN"/>
    <property type="match status" value="1"/>
</dbReference>
<comment type="subcellular location">
    <subcellularLocation>
        <location evidence="1">Secreted</location>
        <location evidence="1">Extracellular space</location>
        <location evidence="1">Extracellular matrix</location>
    </subcellularLocation>
</comment>
<dbReference type="GO" id="GO:0005615">
    <property type="term" value="C:extracellular space"/>
    <property type="evidence" value="ECO:0007669"/>
    <property type="project" value="TreeGrafter"/>
</dbReference>
<dbReference type="Ensembl" id="ENSSMAT00000001981.2">
    <property type="protein sequence ID" value="ENSSMAP00000001941.2"/>
    <property type="gene ID" value="ENSSMAG00000001091.2"/>
</dbReference>
<feature type="domain" description="VWFA" evidence="8">
    <location>
        <begin position="202"/>
        <end position="325"/>
    </location>
</feature>
<organism evidence="9 10">
    <name type="scientific">Scophthalmus maximus</name>
    <name type="common">Turbot</name>
    <name type="synonym">Psetta maxima</name>
    <dbReference type="NCBI Taxonomy" id="52904"/>
    <lineage>
        <taxon>Eukaryota</taxon>
        <taxon>Metazoa</taxon>
        <taxon>Chordata</taxon>
        <taxon>Craniata</taxon>
        <taxon>Vertebrata</taxon>
        <taxon>Euteleostomi</taxon>
        <taxon>Actinopterygii</taxon>
        <taxon>Neopterygii</taxon>
        <taxon>Teleostei</taxon>
        <taxon>Neoteleostei</taxon>
        <taxon>Acanthomorphata</taxon>
        <taxon>Carangaria</taxon>
        <taxon>Pleuronectiformes</taxon>
        <taxon>Pleuronectoidei</taxon>
        <taxon>Scophthalmidae</taxon>
        <taxon>Scophthalmus</taxon>
    </lineage>
</organism>
<keyword evidence="6" id="KW-0130">Cell adhesion</keyword>
<evidence type="ECO:0000256" key="4">
    <source>
        <dbReference type="ARBA" id="ARBA00022729"/>
    </source>
</evidence>
<keyword evidence="3" id="KW-0272">Extracellular matrix</keyword>
<dbReference type="InterPro" id="IPR002035">
    <property type="entry name" value="VWF_A"/>
</dbReference>
<evidence type="ECO:0000256" key="2">
    <source>
        <dbReference type="ARBA" id="ARBA00022525"/>
    </source>
</evidence>
<feature type="domain" description="VWFA" evidence="8">
    <location>
        <begin position="1072"/>
        <end position="1244"/>
    </location>
</feature>
<dbReference type="InterPro" id="IPR050525">
    <property type="entry name" value="ECM_Assembly_Org"/>
</dbReference>
<evidence type="ECO:0000256" key="6">
    <source>
        <dbReference type="ARBA" id="ARBA00022889"/>
    </source>
</evidence>
<feature type="domain" description="VWFA" evidence="8">
    <location>
        <begin position="523"/>
        <end position="700"/>
    </location>
</feature>
<dbReference type="SMART" id="SM00327">
    <property type="entry name" value="VWA"/>
    <property type="match status" value="7"/>
</dbReference>
<feature type="domain" description="VWFA" evidence="8">
    <location>
        <begin position="25"/>
        <end position="211"/>
    </location>
</feature>
<dbReference type="GeneTree" id="ENSGT00940000156462"/>
<sequence length="1382" mass="151844">MVGGKLNRAKVLFTKSIGETATGRDVVFLLDGSDGTRAGFPAMRDFVQRVVETLSVDDNKDRVSVVQYSRDPTVQFYLNTYTTKGEILDTLRDLRHKGGRPLNTGAALQYLRDNVFTVSAGSRRPEGVQQVLILLSGGRSFDSVDAPASALKKLGVLTFAIGTRSSDSRELQNIAHDPSYALSGYLTCFTNTEGNTLLVEKLNVGENKDRVSVVQYSRDAEVHFYLKTYTTREEIVDSVRGLRHRGGRPLNTGAALQYVRDNVFTNSSGSRRLQDTPASALKQQGIFVIGIGTRSSDIKEMQKISYDPSLALAVSEFTDLPSIQEQDVVFLLDGSDGTRAGFPAMRDFVQRVVETLSVDDNKDRVSVVQYSRDPTVQFYLNTYTTKGEILDTLRDLRHKGGRPLNTGAALQYLRDNVFTVSAGSRRPEGVQQVLILLSGGRSFDSVDAPASALKKLGVLTFAIGTRSSDSRELQNIAHDPSYALSVSEFTDLPSVQQQLQDSVEAAFPGVHLKRGCVDSAKKDIVFLLDGSDGTRNGFPAMRNFVERVVEKLNVGENKDRVSVVQYSRDAEVHFYLKTYTTREEIVDSVRGLRHRGGRPLNTGAALQYVRDNVFTNSSGSRRPEGVQQVLILLSGGRSFDSVDAPASALKKLGVLTFAIGTRSSDSRELQNIAHDPSYALSVFLCFAFLSFSVDSAKKDIVFLLDGSDGTRNGFPAMRNFVERVVEKLNVGENKDRVSVVQYSRDAEVHFYLKTYTTREEIVDSVRGLRHRGGRPLNTGAALQYVRDNVFTNSSGSRRLQGVPQMLILLNGGRSFDNVDTPASALKQQGIFVIGIGTRSSDIKEMQKISYDPSLALAVSEFTDLPSIQEQLSSVMSTVVDIVFLLDGSDGTRNGFPAMRNFVERVVEKLNVGENKDRVSVVQYSRDAEVHFYLKTYTTREEIVDSVRGLRHRGGRPLNTGAALQYVRDNVFTNSSGSRRLQGVPQMLILLNGGRSFDNVDTPASALKQQGIFVIGIGTRSSDIKEMQKISYDPSLALAVSEFTDLPSIQEQLSSVMSTVVVRATPVTPTVTDVVFLLDGSDGTRAGFPAMRDFVQRVVETLSVDDNKDRVSVVQYSRDPTVQFYLNTYTTKGEILDTLRDLRHKGGRPLNTGAALQYLRDNVFTVSAGSRRPEGVQQVLILLSGGRSFDSVDAPASALKKLGVLTFAIGTRSSDSRELQNIAHDPSYALSVSEFTDLPSVQQQLQDSVEAAVIDVTPESPTVLGMLPSTMLILLNGGRSFDNVDTPASALKQATPVTPTVTGKNLTHFLHSKIMVGGKLNRAKVLFTKSIKLYTFRSSLIVRLSQGKLLTPEPKHVSNLMFRSGETATGKRCCVLVGRIRWY</sequence>
<feature type="domain" description="VWFA" evidence="8">
    <location>
        <begin position="699"/>
        <end position="871"/>
    </location>
</feature>
<reference evidence="9" key="1">
    <citation type="submission" date="2023-05" db="EMBL/GenBank/DDBJ databases">
        <title>High-quality long-read genome of Scophthalmus maximus.</title>
        <authorList>
            <person name="Lien S."/>
            <person name="Martinez P."/>
        </authorList>
    </citation>
    <scope>NUCLEOTIDE SEQUENCE [LARGE SCALE GENOMIC DNA]</scope>
</reference>
<dbReference type="GO" id="GO:0005581">
    <property type="term" value="C:collagen trimer"/>
    <property type="evidence" value="ECO:0007669"/>
    <property type="project" value="UniProtKB-KW"/>
</dbReference>
<dbReference type="Pfam" id="PF00092">
    <property type="entry name" value="VWA"/>
    <property type="match status" value="7"/>
</dbReference>
<dbReference type="Proteomes" id="UP000694558">
    <property type="component" value="Chromosome 14"/>
</dbReference>
<evidence type="ECO:0000256" key="3">
    <source>
        <dbReference type="ARBA" id="ARBA00022530"/>
    </source>
</evidence>
<proteinExistence type="predicted"/>
<dbReference type="PANTHER" id="PTHR24020">
    <property type="entry name" value="COLLAGEN ALPHA"/>
    <property type="match status" value="1"/>
</dbReference>
<keyword evidence="4" id="KW-0732">Signal</keyword>
<keyword evidence="5" id="KW-0677">Repeat</keyword>
<evidence type="ECO:0000259" key="8">
    <source>
        <dbReference type="PROSITE" id="PS50234"/>
    </source>
</evidence>
<dbReference type="SUPFAM" id="SSF53300">
    <property type="entry name" value="vWA-like"/>
    <property type="match status" value="7"/>
</dbReference>
<evidence type="ECO:0000313" key="10">
    <source>
        <dbReference type="Proteomes" id="UP000694558"/>
    </source>
</evidence>
<feature type="domain" description="VWFA" evidence="8">
    <location>
        <begin position="880"/>
        <end position="1052"/>
    </location>
</feature>
<keyword evidence="7" id="KW-0176">Collagen</keyword>
<evidence type="ECO:0000256" key="1">
    <source>
        <dbReference type="ARBA" id="ARBA00004498"/>
    </source>
</evidence>
<evidence type="ECO:0000313" key="9">
    <source>
        <dbReference type="Ensembl" id="ENSSMAP00000001941.2"/>
    </source>
</evidence>
<dbReference type="GO" id="GO:0007155">
    <property type="term" value="P:cell adhesion"/>
    <property type="evidence" value="ECO:0007669"/>
    <property type="project" value="UniProtKB-KW"/>
</dbReference>
<name>A0A8D2ZGR0_SCOMX</name>
<feature type="domain" description="VWFA" evidence="8">
    <location>
        <begin position="327"/>
        <end position="499"/>
    </location>
</feature>
<dbReference type="FunFam" id="3.40.50.410:FF:000003">
    <property type="entry name" value="Collagen type VI alpha 3 chain"/>
    <property type="match status" value="6"/>
</dbReference>